<keyword evidence="3" id="KW-0175">Coiled coil</keyword>
<evidence type="ECO:0000256" key="1">
    <source>
        <dbReference type="ARBA" id="ARBA00004519"/>
    </source>
</evidence>
<dbReference type="PANTHER" id="PTHR30158:SF10">
    <property type="entry name" value="CATION EFFLUX PUMP"/>
    <property type="match status" value="1"/>
</dbReference>
<comment type="caution">
    <text evidence="9">The sequence shown here is derived from an EMBL/GenBank/DDBJ whole genome shotgun (WGS) entry which is preliminary data.</text>
</comment>
<dbReference type="Pfam" id="PF25944">
    <property type="entry name" value="Beta-barrel_RND"/>
    <property type="match status" value="1"/>
</dbReference>
<comment type="subcellular location">
    <subcellularLocation>
        <location evidence="1">Cell inner membrane</location>
        <topology evidence="1">Lipid-anchor</topology>
    </subcellularLocation>
</comment>
<accession>A0ABT8THA4</accession>
<sequence>MLKAIQQPGRRLTLAFAIAAAAVTGATLYQSQASAEAQASAPPPPSVTVATVEHQQIRTWASFSGRLTPVASADIKPLVGGTIQKVSFYDGQHVSQGQALFLIDPRPHEAALARASAQLEAARSRFALAQDELERARRLLEDKLISQSLFDAAQNDAQTAKAAVAEAQAARQQAALNLEYAHISAPVAGRISRAELTEGNVVEAGPNAPVLASIVANDRLYAEFSVDEQTFLRFVRATDNPKSMPIELTLAADKSVIYEGHLHAFDNRLDTASGTIRARAIVENTDGALTPGMYAEVRLGAPQLSEALVLPERAIGTNQNKKFVLVVDADNTARYREVSLGKQWRGQRIISEGLQPGDRVIVGGLAHVRPDSPVTPTAAESTDNLAATF</sequence>
<dbReference type="PANTHER" id="PTHR30158">
    <property type="entry name" value="ACRA/E-RELATED COMPONENT OF DRUG EFFLUX TRANSPORTER"/>
    <property type="match status" value="1"/>
</dbReference>
<feature type="coiled-coil region" evidence="3">
    <location>
        <begin position="112"/>
        <end position="170"/>
    </location>
</feature>
<evidence type="ECO:0000313" key="9">
    <source>
        <dbReference type="EMBL" id="MDO3383385.1"/>
    </source>
</evidence>
<evidence type="ECO:0000256" key="2">
    <source>
        <dbReference type="ARBA" id="ARBA00009477"/>
    </source>
</evidence>
<dbReference type="InterPro" id="IPR058625">
    <property type="entry name" value="MdtA-like_BSH"/>
</dbReference>
<evidence type="ECO:0000259" key="8">
    <source>
        <dbReference type="Pfam" id="PF25967"/>
    </source>
</evidence>
<dbReference type="Pfam" id="PF25876">
    <property type="entry name" value="HH_MFP_RND"/>
    <property type="match status" value="1"/>
</dbReference>
<dbReference type="InterPro" id="IPR058624">
    <property type="entry name" value="MdtA-like_HH"/>
</dbReference>
<reference evidence="9" key="1">
    <citation type="submission" date="2023-07" db="EMBL/GenBank/DDBJ databases">
        <title>Gilvimarinus algae sp. nov., isolated from the surface of Kelp.</title>
        <authorList>
            <person name="Sun Y.Y."/>
            <person name="Gong Y."/>
            <person name="Du Z.J."/>
        </authorList>
    </citation>
    <scope>NUCLEOTIDE SEQUENCE</scope>
    <source>
        <strain evidence="9">SDUM040014</strain>
    </source>
</reference>
<evidence type="ECO:0000313" key="10">
    <source>
        <dbReference type="Proteomes" id="UP001168380"/>
    </source>
</evidence>
<dbReference type="RefSeq" id="WP_302714154.1">
    <property type="nucleotide sequence ID" value="NZ_JAULRT010000060.1"/>
</dbReference>
<dbReference type="Gene3D" id="2.40.50.100">
    <property type="match status" value="1"/>
</dbReference>
<dbReference type="EMBL" id="JAULRT010000060">
    <property type="protein sequence ID" value="MDO3383385.1"/>
    <property type="molecule type" value="Genomic_DNA"/>
</dbReference>
<feature type="chain" id="PRO_5045647245" evidence="4">
    <location>
        <begin position="36"/>
        <end position="389"/>
    </location>
</feature>
<dbReference type="Gene3D" id="1.10.287.470">
    <property type="entry name" value="Helix hairpin bin"/>
    <property type="match status" value="1"/>
</dbReference>
<keyword evidence="10" id="KW-1185">Reference proteome</keyword>
<feature type="domain" description="Multidrug resistance protein MdtA-like alpha-helical hairpin" evidence="5">
    <location>
        <begin position="112"/>
        <end position="181"/>
    </location>
</feature>
<evidence type="ECO:0000256" key="4">
    <source>
        <dbReference type="SAM" id="SignalP"/>
    </source>
</evidence>
<dbReference type="SUPFAM" id="SSF111369">
    <property type="entry name" value="HlyD-like secretion proteins"/>
    <property type="match status" value="1"/>
</dbReference>
<feature type="domain" description="Multidrug resistance protein MdtA-like C-terminal permuted SH3" evidence="8">
    <location>
        <begin position="307"/>
        <end position="365"/>
    </location>
</feature>
<dbReference type="Gene3D" id="2.40.30.170">
    <property type="match status" value="1"/>
</dbReference>
<gene>
    <name evidence="9" type="ORF">QWI16_14475</name>
</gene>
<feature type="signal peptide" evidence="4">
    <location>
        <begin position="1"/>
        <end position="35"/>
    </location>
</feature>
<organism evidence="9 10">
    <name type="scientific">Gilvimarinus algae</name>
    <dbReference type="NCBI Taxonomy" id="3058037"/>
    <lineage>
        <taxon>Bacteria</taxon>
        <taxon>Pseudomonadati</taxon>
        <taxon>Pseudomonadota</taxon>
        <taxon>Gammaproteobacteria</taxon>
        <taxon>Cellvibrionales</taxon>
        <taxon>Cellvibrionaceae</taxon>
        <taxon>Gilvimarinus</taxon>
    </lineage>
</organism>
<feature type="domain" description="Multidrug resistance protein MdtA-like beta-barrel" evidence="7">
    <location>
        <begin position="221"/>
        <end position="299"/>
    </location>
</feature>
<feature type="domain" description="Multidrug resistance protein MdtA-like barrel-sandwich hybrid" evidence="6">
    <location>
        <begin position="73"/>
        <end position="210"/>
    </location>
</feature>
<name>A0ABT8THA4_9GAMM</name>
<dbReference type="Gene3D" id="2.40.420.20">
    <property type="match status" value="1"/>
</dbReference>
<comment type="similarity">
    <text evidence="2">Belongs to the membrane fusion protein (MFP) (TC 8.A.1) family.</text>
</comment>
<dbReference type="InterPro" id="IPR058626">
    <property type="entry name" value="MdtA-like_b-barrel"/>
</dbReference>
<proteinExistence type="inferred from homology"/>
<dbReference type="InterPro" id="IPR058627">
    <property type="entry name" value="MdtA-like_C"/>
</dbReference>
<evidence type="ECO:0000259" key="5">
    <source>
        <dbReference type="Pfam" id="PF25876"/>
    </source>
</evidence>
<dbReference type="Proteomes" id="UP001168380">
    <property type="component" value="Unassembled WGS sequence"/>
</dbReference>
<dbReference type="Pfam" id="PF25917">
    <property type="entry name" value="BSH_RND"/>
    <property type="match status" value="1"/>
</dbReference>
<evidence type="ECO:0000259" key="6">
    <source>
        <dbReference type="Pfam" id="PF25917"/>
    </source>
</evidence>
<protein>
    <submittedName>
        <fullName evidence="9">Efflux RND transporter periplasmic adaptor subunit</fullName>
    </submittedName>
</protein>
<dbReference type="Pfam" id="PF25967">
    <property type="entry name" value="RND-MFP_C"/>
    <property type="match status" value="1"/>
</dbReference>
<dbReference type="NCBIfam" id="TIGR01730">
    <property type="entry name" value="RND_mfp"/>
    <property type="match status" value="1"/>
</dbReference>
<evidence type="ECO:0000259" key="7">
    <source>
        <dbReference type="Pfam" id="PF25944"/>
    </source>
</evidence>
<keyword evidence="4" id="KW-0732">Signal</keyword>
<evidence type="ECO:0000256" key="3">
    <source>
        <dbReference type="SAM" id="Coils"/>
    </source>
</evidence>
<dbReference type="InterPro" id="IPR006143">
    <property type="entry name" value="RND_pump_MFP"/>
</dbReference>